<evidence type="ECO:0000256" key="1">
    <source>
        <dbReference type="ARBA" id="ARBA00022801"/>
    </source>
</evidence>
<keyword evidence="1" id="KW-0378">Hydrolase</keyword>
<dbReference type="EMBL" id="BMLB01000004">
    <property type="protein sequence ID" value="GGK72582.1"/>
    <property type="molecule type" value="Genomic_DNA"/>
</dbReference>
<evidence type="ECO:0000313" key="6">
    <source>
        <dbReference type="Proteomes" id="UP000662111"/>
    </source>
</evidence>
<proteinExistence type="predicted"/>
<keyword evidence="6" id="KW-1185">Reference proteome</keyword>
<sequence length="403" mass="45334">MGWADHVIWWHCYPLGFVGAEPTAADDEPVRHRLGRLTGWLDHVVRLGANGLLLGPVFASRTHGYDTLDHLRVDPRLGDDRDLDELLREARARGVRVCLDGVFNHVSRDHPVVQRALAAGPDSEEGRWLRWSEGYPLCFEGHLDLVELDLTHPPVADHVVEVMTHWLSRGVDAWRLDAAYAPGAQSWRGIVERVRAAYPQVWILAEVIHGPYEDFVAASGVDSVTQYELWKSVWSSLNDRNLHELAWTVGRHADLCRAFVPQTFVGNHDVTRIATRLHDERHLPLAVALLMLLPGVPSVYAGDEFGMTGTKHDRPGGDDEIRPRFPAGPDELDGRGQEVLDTHRHLVSLRRRHPWLTRAQVSVTEVTGTRIALLLSAGDERLTLTLDAGEDGREPGWWTDEER</sequence>
<feature type="domain" description="Glycosyl hydrolase family 13 catalytic" evidence="4">
    <location>
        <begin position="11"/>
        <end position="350"/>
    </location>
</feature>
<accession>A0ABQ2FBF0</accession>
<evidence type="ECO:0000259" key="4">
    <source>
        <dbReference type="SMART" id="SM00642"/>
    </source>
</evidence>
<dbReference type="PANTHER" id="PTHR10357">
    <property type="entry name" value="ALPHA-AMYLASE FAMILY MEMBER"/>
    <property type="match status" value="1"/>
</dbReference>
<dbReference type="Pfam" id="PF00128">
    <property type="entry name" value="Alpha-amylase"/>
    <property type="match status" value="2"/>
</dbReference>
<dbReference type="InterPro" id="IPR006047">
    <property type="entry name" value="GH13_cat_dom"/>
</dbReference>
<feature type="compositionally biased region" description="Basic and acidic residues" evidence="3">
    <location>
        <begin position="310"/>
        <end position="323"/>
    </location>
</feature>
<reference evidence="6" key="1">
    <citation type="journal article" date="2019" name="Int. J. Syst. Evol. Microbiol.">
        <title>The Global Catalogue of Microorganisms (GCM) 10K type strain sequencing project: providing services to taxonomists for standard genome sequencing and annotation.</title>
        <authorList>
            <consortium name="The Broad Institute Genomics Platform"/>
            <consortium name="The Broad Institute Genome Sequencing Center for Infectious Disease"/>
            <person name="Wu L."/>
            <person name="Ma J."/>
        </authorList>
    </citation>
    <scope>NUCLEOTIDE SEQUENCE [LARGE SCALE GENOMIC DNA]</scope>
    <source>
        <strain evidence="6">CGMCC 1.5362</strain>
    </source>
</reference>
<dbReference type="Proteomes" id="UP000662111">
    <property type="component" value="Unassembled WGS sequence"/>
</dbReference>
<dbReference type="InterPro" id="IPR017853">
    <property type="entry name" value="GH"/>
</dbReference>
<evidence type="ECO:0000313" key="5">
    <source>
        <dbReference type="EMBL" id="GGK72582.1"/>
    </source>
</evidence>
<evidence type="ECO:0000256" key="3">
    <source>
        <dbReference type="SAM" id="MobiDB-lite"/>
    </source>
</evidence>
<dbReference type="RefSeq" id="WP_022922726.1">
    <property type="nucleotide sequence ID" value="NZ_BMLB01000004.1"/>
</dbReference>
<protein>
    <submittedName>
        <fullName evidence="5">Glycosidase</fullName>
    </submittedName>
</protein>
<dbReference type="SUPFAM" id="SSF51445">
    <property type="entry name" value="(Trans)glycosidases"/>
    <property type="match status" value="1"/>
</dbReference>
<comment type="caution">
    <text evidence="5">The sequence shown here is derived from an EMBL/GenBank/DDBJ whole genome shotgun (WGS) entry which is preliminary data.</text>
</comment>
<name>A0ABQ2FBF0_9MICO</name>
<gene>
    <name evidence="5" type="ORF">GCM10011509_21440</name>
</gene>
<organism evidence="5 6">
    <name type="scientific">Ornithinimicrobium pekingense</name>
    <dbReference type="NCBI Taxonomy" id="384677"/>
    <lineage>
        <taxon>Bacteria</taxon>
        <taxon>Bacillati</taxon>
        <taxon>Actinomycetota</taxon>
        <taxon>Actinomycetes</taxon>
        <taxon>Micrococcales</taxon>
        <taxon>Ornithinimicrobiaceae</taxon>
        <taxon>Ornithinimicrobium</taxon>
    </lineage>
</organism>
<dbReference type="Gene3D" id="3.20.20.80">
    <property type="entry name" value="Glycosidases"/>
    <property type="match status" value="1"/>
</dbReference>
<keyword evidence="2 5" id="KW-0326">Glycosidase</keyword>
<feature type="region of interest" description="Disordered" evidence="3">
    <location>
        <begin position="307"/>
        <end position="330"/>
    </location>
</feature>
<dbReference type="SMART" id="SM00642">
    <property type="entry name" value="Aamy"/>
    <property type="match status" value="1"/>
</dbReference>
<dbReference type="PANTHER" id="PTHR10357:SF210">
    <property type="entry name" value="MALTODEXTRIN GLUCOSIDASE"/>
    <property type="match status" value="1"/>
</dbReference>
<evidence type="ECO:0000256" key="2">
    <source>
        <dbReference type="ARBA" id="ARBA00023295"/>
    </source>
</evidence>
<dbReference type="GO" id="GO:0016798">
    <property type="term" value="F:hydrolase activity, acting on glycosyl bonds"/>
    <property type="evidence" value="ECO:0007669"/>
    <property type="project" value="UniProtKB-KW"/>
</dbReference>